<feature type="coiled-coil region" evidence="1">
    <location>
        <begin position="158"/>
        <end position="237"/>
    </location>
</feature>
<proteinExistence type="predicted"/>
<dbReference type="EMBL" id="JWSW01000073">
    <property type="protein sequence ID" value="KIJ88452.1"/>
    <property type="molecule type" value="Genomic_DNA"/>
</dbReference>
<name>A0A0C2LYJ3_9RICK</name>
<accession>A0A0C2LYJ3</accession>
<dbReference type="Proteomes" id="UP000031952">
    <property type="component" value="Unassembled WGS sequence"/>
</dbReference>
<gene>
    <name evidence="3" type="ORF">SB78_05935</name>
</gene>
<evidence type="ECO:0000256" key="2">
    <source>
        <dbReference type="SAM" id="MobiDB-lite"/>
    </source>
</evidence>
<feature type="coiled-coil region" evidence="1">
    <location>
        <begin position="74"/>
        <end position="132"/>
    </location>
</feature>
<reference evidence="3 4" key="1">
    <citation type="submission" date="2014-12" db="EMBL/GenBank/DDBJ databases">
        <title>Whole genome sequence of Candidatus Rickettsia asemboensis strain NMRCii isolated from cat fleas in west Kenya.</title>
        <authorList>
            <person name="Jima D."/>
            <person name="Luce-Fedrow A."/>
            <person name="Yang Y."/>
            <person name="Maina A.N."/>
            <person name="Snesrud E.C."/>
            <person name="Jarman R.G."/>
            <person name="Richards A.L."/>
            <person name="Hang J."/>
        </authorList>
    </citation>
    <scope>NUCLEOTIDE SEQUENCE [LARGE SCALE GENOMIC DNA]</scope>
    <source>
        <strain evidence="3 4">NMRCii</strain>
    </source>
</reference>
<evidence type="ECO:0000256" key="1">
    <source>
        <dbReference type="SAM" id="Coils"/>
    </source>
</evidence>
<evidence type="ECO:0000313" key="3">
    <source>
        <dbReference type="EMBL" id="KIJ88452.1"/>
    </source>
</evidence>
<sequence>MSKIMNKEYPQEEKTTDPQALNDIKAILAQITATNNPAELSRLVSAARNIKSDSSFINDIAEKVEAIALKKQELAESQLNSDITQKELEQLEKQREREEAIIQYKMEAARQIQELNAIHDRFKSKLEEYKKLSPPIETMVKINEKGEEIIDEQVINKNILTKEEIEERRQKLAELKEEQEEVNIIVKKTNEEKEIIEKEINDLTEKLKDKNLLPEQIKELEENLKVKKENLAVKNTVVKEARKVQKHVQEEIESVKVFHQENQEKINKLGYAIEKSKSTLDPNKHQEFKQKHSLLNNQQEAIVNNKNLSSEDQDIRKNICSKINTQREANRIKDSLNNPITTPKNHQVEQSNQVQQKKQNNVWIR</sequence>
<comment type="caution">
    <text evidence="3">The sequence shown here is derived from an EMBL/GenBank/DDBJ whole genome shotgun (WGS) entry which is preliminary data.</text>
</comment>
<evidence type="ECO:0000313" key="4">
    <source>
        <dbReference type="Proteomes" id="UP000031952"/>
    </source>
</evidence>
<dbReference type="AlphaFoldDB" id="A0A0C2LYJ3"/>
<keyword evidence="1" id="KW-0175">Coiled coil</keyword>
<feature type="compositionally biased region" description="Polar residues" evidence="2">
    <location>
        <begin position="335"/>
        <end position="345"/>
    </location>
</feature>
<feature type="region of interest" description="Disordered" evidence="2">
    <location>
        <begin position="330"/>
        <end position="365"/>
    </location>
</feature>
<protein>
    <submittedName>
        <fullName evidence="3">Uncharacterized protein</fullName>
    </submittedName>
</protein>
<organism evidence="3 4">
    <name type="scientific">Rickettsia asembonensis</name>
    <dbReference type="NCBI Taxonomy" id="1068590"/>
    <lineage>
        <taxon>Bacteria</taxon>
        <taxon>Pseudomonadati</taxon>
        <taxon>Pseudomonadota</taxon>
        <taxon>Alphaproteobacteria</taxon>
        <taxon>Rickettsiales</taxon>
        <taxon>Rickettsiaceae</taxon>
        <taxon>Rickettsieae</taxon>
        <taxon>Rickettsia</taxon>
        <taxon>spotted fever group</taxon>
    </lineage>
</organism>
<keyword evidence="4" id="KW-1185">Reference proteome</keyword>
<feature type="compositionally biased region" description="Low complexity" evidence="2">
    <location>
        <begin position="348"/>
        <end position="365"/>
    </location>
</feature>